<evidence type="ECO:0000313" key="2">
    <source>
        <dbReference type="EMBL" id="QNK39913.1"/>
    </source>
</evidence>
<dbReference type="EMBL" id="CP060286">
    <property type="protein sequence ID" value="QNK39913.1"/>
    <property type="molecule type" value="Genomic_DNA"/>
</dbReference>
<feature type="domain" description="Dinitrogenase iron-molybdenum cofactor biosynthesis" evidence="1">
    <location>
        <begin position="13"/>
        <end position="102"/>
    </location>
</feature>
<name>A0A7G8T8H2_9FIRM</name>
<dbReference type="AlphaFoldDB" id="A0A7G8T8H2"/>
<dbReference type="KEGG" id="cfem:HCR03_14525"/>
<dbReference type="RefSeq" id="WP_187034977.1">
    <property type="nucleotide sequence ID" value="NZ_CP060286.1"/>
</dbReference>
<proteinExistence type="predicted"/>
<dbReference type="Proteomes" id="UP000515909">
    <property type="component" value="Chromosome"/>
</dbReference>
<dbReference type="InterPro" id="IPR036105">
    <property type="entry name" value="DiNase_FeMo-co_biosyn_sf"/>
</dbReference>
<organism evidence="2 3">
    <name type="scientific">Caproicibacter fermentans</name>
    <dbReference type="NCBI Taxonomy" id="2576756"/>
    <lineage>
        <taxon>Bacteria</taxon>
        <taxon>Bacillati</taxon>
        <taxon>Bacillota</taxon>
        <taxon>Clostridia</taxon>
        <taxon>Eubacteriales</taxon>
        <taxon>Acutalibacteraceae</taxon>
        <taxon>Caproicibacter</taxon>
    </lineage>
</organism>
<dbReference type="InterPro" id="IPR003731">
    <property type="entry name" value="Di-Nase_FeMo-co_biosynth"/>
</dbReference>
<dbReference type="Gene3D" id="3.30.420.130">
    <property type="entry name" value="Dinitrogenase iron-molybdenum cofactor biosynthesis domain"/>
    <property type="match status" value="1"/>
</dbReference>
<reference evidence="2 3" key="1">
    <citation type="submission" date="2020-08" db="EMBL/GenBank/DDBJ databases">
        <title>The isolate Caproiciproducens sp. 7D4C2 produces n-caproate at mildly acidic conditions from hexoses: genome and rBOX comparison with related strains and chain-elongating bacteria.</title>
        <authorList>
            <person name="Esquivel-Elizondo S."/>
            <person name="Bagci C."/>
            <person name="Temovska M."/>
            <person name="Jeon B.S."/>
            <person name="Bessarab I."/>
            <person name="Williams R.B.H."/>
            <person name="Huson D.H."/>
            <person name="Angenent L.T."/>
        </authorList>
    </citation>
    <scope>NUCLEOTIDE SEQUENCE [LARGE SCALE GENOMIC DNA]</scope>
    <source>
        <strain evidence="2 3">7D4C2</strain>
    </source>
</reference>
<gene>
    <name evidence="2" type="ORF">HCR03_14525</name>
</gene>
<dbReference type="PANTHER" id="PTHR42983">
    <property type="entry name" value="DINITROGENASE IRON-MOLYBDENUM COFACTOR PROTEIN-RELATED"/>
    <property type="match status" value="1"/>
</dbReference>
<evidence type="ECO:0000313" key="3">
    <source>
        <dbReference type="Proteomes" id="UP000515909"/>
    </source>
</evidence>
<sequence length="122" mass="12648">MKIAIPSEGKELGSAVCQSFGRTIYFILVDTDTQNFTVLDNEAAAAQGGAGIKAAQTIVDSGAKAVVTFHCGENAANVLKAANIKILKAVHGTVGEIVKKFKNGELSEMTEIHAGYHGGGSQ</sequence>
<accession>A0A7G8T8H2</accession>
<dbReference type="PANTHER" id="PTHR42983:SF1">
    <property type="entry name" value="IRON-MOLYBDENUM PROTEIN"/>
    <property type="match status" value="1"/>
</dbReference>
<dbReference type="SUPFAM" id="SSF53146">
    <property type="entry name" value="Nitrogenase accessory factor-like"/>
    <property type="match status" value="1"/>
</dbReference>
<dbReference type="Pfam" id="PF02579">
    <property type="entry name" value="Nitro_FeMo-Co"/>
    <property type="match status" value="1"/>
</dbReference>
<evidence type="ECO:0000259" key="1">
    <source>
        <dbReference type="Pfam" id="PF02579"/>
    </source>
</evidence>
<protein>
    <submittedName>
        <fullName evidence="2">NifB/NifX family molybdenum-iron cluster-binding protein</fullName>
    </submittedName>
</protein>